<proteinExistence type="predicted"/>
<accession>A0A9I9E5K1</accession>
<organism evidence="1">
    <name type="scientific">Cucumis melo</name>
    <name type="common">Muskmelon</name>
    <dbReference type="NCBI Taxonomy" id="3656"/>
    <lineage>
        <taxon>Eukaryota</taxon>
        <taxon>Viridiplantae</taxon>
        <taxon>Streptophyta</taxon>
        <taxon>Embryophyta</taxon>
        <taxon>Tracheophyta</taxon>
        <taxon>Spermatophyta</taxon>
        <taxon>Magnoliopsida</taxon>
        <taxon>eudicotyledons</taxon>
        <taxon>Gunneridae</taxon>
        <taxon>Pentapetalae</taxon>
        <taxon>rosids</taxon>
        <taxon>fabids</taxon>
        <taxon>Cucurbitales</taxon>
        <taxon>Cucurbitaceae</taxon>
        <taxon>Benincaseae</taxon>
        <taxon>Cucumis</taxon>
    </lineage>
</organism>
<evidence type="ECO:0000313" key="1">
    <source>
        <dbReference type="EnsemblPlants" id="MELO3C029084.2.1"/>
    </source>
</evidence>
<name>A0A9I9E5K1_CUCME</name>
<reference evidence="1" key="1">
    <citation type="submission" date="2023-03" db="UniProtKB">
        <authorList>
            <consortium name="EnsemblPlants"/>
        </authorList>
    </citation>
    <scope>IDENTIFICATION</scope>
</reference>
<sequence>MGKAQIVTPVLLKYRFQDQAYGGKKLKLAIWDIGYVHVYKYDRGKEIVPYDLFQSSLIDTRNSYSQLELDEVRVEWAELLARYI</sequence>
<protein>
    <submittedName>
        <fullName evidence="1">Uncharacterized protein</fullName>
    </submittedName>
</protein>
<dbReference type="EnsemblPlants" id="MELO3C029084.2.1">
    <property type="protein sequence ID" value="MELO3C029084.2.1"/>
    <property type="gene ID" value="MELO3C029084.2"/>
</dbReference>
<dbReference type="AlphaFoldDB" id="A0A9I9E5K1"/>
<dbReference type="Gramene" id="MELO3C029084.2.1">
    <property type="protein sequence ID" value="MELO3C029084.2.1"/>
    <property type="gene ID" value="MELO3C029084.2"/>
</dbReference>